<reference evidence="1" key="2">
    <citation type="submission" date="2025-09" db="UniProtKB">
        <authorList>
            <consortium name="Ensembl"/>
        </authorList>
    </citation>
    <scope>IDENTIFICATION</scope>
</reference>
<dbReference type="Ensembl" id="ENSFHET00000010319.1">
    <property type="protein sequence ID" value="ENSFHEP00000023462.1"/>
    <property type="gene ID" value="ENSFHEG00000004455.1"/>
</dbReference>
<keyword evidence="2" id="KW-1185">Reference proteome</keyword>
<name>A0A3Q2QBB1_FUNHE</name>
<evidence type="ECO:0000313" key="1">
    <source>
        <dbReference type="Ensembl" id="ENSFHEP00000023462.1"/>
    </source>
</evidence>
<dbReference type="Proteomes" id="UP000265000">
    <property type="component" value="Unplaced"/>
</dbReference>
<accession>A0A3Q2QBB1</accession>
<dbReference type="AlphaFoldDB" id="A0A3Q2QBB1"/>
<organism evidence="1 2">
    <name type="scientific">Fundulus heteroclitus</name>
    <name type="common">Killifish</name>
    <name type="synonym">Mummichog</name>
    <dbReference type="NCBI Taxonomy" id="8078"/>
    <lineage>
        <taxon>Eukaryota</taxon>
        <taxon>Metazoa</taxon>
        <taxon>Chordata</taxon>
        <taxon>Craniata</taxon>
        <taxon>Vertebrata</taxon>
        <taxon>Euteleostomi</taxon>
        <taxon>Actinopterygii</taxon>
        <taxon>Neopterygii</taxon>
        <taxon>Teleostei</taxon>
        <taxon>Neoteleostei</taxon>
        <taxon>Acanthomorphata</taxon>
        <taxon>Ovalentaria</taxon>
        <taxon>Atherinomorphae</taxon>
        <taxon>Cyprinodontiformes</taxon>
        <taxon>Fundulidae</taxon>
        <taxon>Fundulus</taxon>
    </lineage>
</organism>
<evidence type="ECO:0000313" key="2">
    <source>
        <dbReference type="Proteomes" id="UP000265000"/>
    </source>
</evidence>
<proteinExistence type="predicted"/>
<reference evidence="1" key="1">
    <citation type="submission" date="2025-08" db="UniProtKB">
        <authorList>
            <consortium name="Ensembl"/>
        </authorList>
    </citation>
    <scope>IDENTIFICATION</scope>
</reference>
<protein>
    <submittedName>
        <fullName evidence="1">Uncharacterized protein</fullName>
    </submittedName>
</protein>
<sequence>MDLTGEGGEGTALLTPFVGCRRKKSKRLKSLGERLRTGSAGLSVRFEAVKPHAYHISHLPLTEVPLKALHEKLSASL</sequence>